<feature type="region of interest" description="Disordered" evidence="1">
    <location>
        <begin position="173"/>
        <end position="202"/>
    </location>
</feature>
<evidence type="ECO:0000313" key="2">
    <source>
        <dbReference type="EMBL" id="EMD34766.1"/>
    </source>
</evidence>
<dbReference type="HOGENOM" id="CLU_248615_0_0_1"/>
<accession>M2R7U2</accession>
<organism evidence="2 3">
    <name type="scientific">Ceriporiopsis subvermispora (strain B)</name>
    <name type="common">White-rot fungus</name>
    <name type="synonym">Gelatoporia subvermispora</name>
    <dbReference type="NCBI Taxonomy" id="914234"/>
    <lineage>
        <taxon>Eukaryota</taxon>
        <taxon>Fungi</taxon>
        <taxon>Dikarya</taxon>
        <taxon>Basidiomycota</taxon>
        <taxon>Agaricomycotina</taxon>
        <taxon>Agaricomycetes</taxon>
        <taxon>Polyporales</taxon>
        <taxon>Gelatoporiaceae</taxon>
        <taxon>Gelatoporia</taxon>
    </lineage>
</organism>
<sequence>MQNSSIVDSRQLLSMQHPEETENDVSRRVITRPDARPNLLDRSQAPAFDADALGPSRQLYPQRPQETENDALQRVITRPDVRPSLLDRSQAPTIDADASGPPRQFYLQHPPPGPLAERHAAMAMNPPVIHHRVSPSRLPVELPQIETLAEDDPYDVEMPGDAELQAFDTIDNQHRQGSRHSSISAATHHSDMSMSEWEGSSGDNRRLTLGYVADMSLNGADMSLNDDLSFVDVSSDIGHIGHANPQAPAMQNLPELSHTSILADAIERPVANRLQEPPAEGLRTSAHSPAIPPVDTAPVSSAPPSLPSHTPFQPLVPRDVSTQGTVDSGRDNTIPLRQLSPMPGDGRDSGRRMHLSPADLPLRQLSPMEGGSHTGSYAALVPSYDPSRLPPHLAASGHTTAVGIGIHRGNLMVPLSSLAMGGMRQPAPPVAHSGVSLSTMPSGSGRQLTPQPTAVTVEPPSSSERAPLRYEFPCPVQGALHTRTPAEVQAIRDSMSAEEKAQMMADLPPSSPGRWPAHLLSQNASPAMPGSNLATPEPGGANTPQVEVLVADLEGNVLLDMSVDELAGIAASDANVDDADADADDATTSRPGDTKEKEAARRVAGELRRRLLVEVLAIDETINAIAKKNDVSSETVLRIWGGTHRHPRHKVSLWAQYEVHYSYNEAEENARLAPDIVANTSRRDLVPLCFEAFKQHYRDEETMKDILSTAYDIHLLLTGKGRTVGSRKRAFGDWTNDTKLRLLTGHKRHGFESVVVAVGGGTFQDDPLTEVWESPGAEGRVLGDNWKALILGHVRAQAMMFNSEQARQTMTLAPLPDFLGGPLAGPSGSSSHVAGGSATSTKQSGSVPGTDASTLPSLATAAPTLPSHQVAATSKTSGGGSNAASPSLMPAADPEVHGNDSGPDDVLRNLRVRYIHFIYTARGDNATHLTQAPWASLFSLLRAAGLVIINWPEDVPHPQLEDGKGIAILRLEERQSLLRAFDHPDFPLQCVRDHELNRNLAAGNKYLAIINAPPAPSSRQRHALRVWYTKVPKRIWKDRGGPARLPAVAAPSDTSDIPQPIRRRRPRPVVESEDDKSGRPSTDAEQDELEDEVPEPDRKRLRMDPPATAVQASTSAIATGNPPQQVQASTSMTANPAQRAQGSSSTTTTAADQYLEQYRDRAPPAKFSKDQLTPSDESTGFGSEIRFVSRRPAPGGQKAKVMKDSPDFEVVSNANPLKPSTRVTKKGASVKAAGPSAPRQPSKKPAAAKPKTPLMPLFMDESPSPSRRMTRATAHEAANQSPSRCASVVEEAQDQTERCRRFQGFEDDPVPSGDSGRGPVRWLSRQKNPKGKLSTAGKIIQQPPDQFVTLAVHAPLPRVSHHPESSMERTSAMMPAPIPAPTASAPTASTHAPAWAMDLSGPAPAPVAMIPTPVPAPTMPIAAPTVPASMPVISAPAPMIPVPAPTMPMPAPIMHVPAPAPMMPAQTMQGGIAAAPAGQPGLILPPELLGAFMQFMQQHLGQAQGQGHGPGGAA</sequence>
<feature type="region of interest" description="Disordered" evidence="1">
    <location>
        <begin position="823"/>
        <end position="904"/>
    </location>
</feature>
<feature type="compositionally biased region" description="Polar residues" evidence="1">
    <location>
        <begin position="866"/>
        <end position="876"/>
    </location>
</feature>
<gene>
    <name evidence="2" type="ORF">CERSUDRAFT_75689</name>
</gene>
<reference evidence="2 3" key="1">
    <citation type="journal article" date="2012" name="Proc. Natl. Acad. Sci. U.S.A.">
        <title>Comparative genomics of Ceriporiopsis subvermispora and Phanerochaete chrysosporium provide insight into selective ligninolysis.</title>
        <authorList>
            <person name="Fernandez-Fueyo E."/>
            <person name="Ruiz-Duenas F.J."/>
            <person name="Ferreira P."/>
            <person name="Floudas D."/>
            <person name="Hibbett D.S."/>
            <person name="Canessa P."/>
            <person name="Larrondo L.F."/>
            <person name="James T.Y."/>
            <person name="Seelenfreund D."/>
            <person name="Lobos S."/>
            <person name="Polanco R."/>
            <person name="Tello M."/>
            <person name="Honda Y."/>
            <person name="Watanabe T."/>
            <person name="Watanabe T."/>
            <person name="Ryu J.S."/>
            <person name="Kubicek C.P."/>
            <person name="Schmoll M."/>
            <person name="Gaskell J."/>
            <person name="Hammel K.E."/>
            <person name="St John F.J."/>
            <person name="Vanden Wymelenberg A."/>
            <person name="Sabat G."/>
            <person name="Splinter BonDurant S."/>
            <person name="Syed K."/>
            <person name="Yadav J.S."/>
            <person name="Doddapaneni H."/>
            <person name="Subramanian V."/>
            <person name="Lavin J.L."/>
            <person name="Oguiza J.A."/>
            <person name="Perez G."/>
            <person name="Pisabarro A.G."/>
            <person name="Ramirez L."/>
            <person name="Santoyo F."/>
            <person name="Master E."/>
            <person name="Coutinho P.M."/>
            <person name="Henrissat B."/>
            <person name="Lombard V."/>
            <person name="Magnuson J.K."/>
            <person name="Kuees U."/>
            <person name="Hori C."/>
            <person name="Igarashi K."/>
            <person name="Samejima M."/>
            <person name="Held B.W."/>
            <person name="Barry K.W."/>
            <person name="LaButti K.M."/>
            <person name="Lapidus A."/>
            <person name="Lindquist E.A."/>
            <person name="Lucas S.M."/>
            <person name="Riley R."/>
            <person name="Salamov A.A."/>
            <person name="Hoffmeister D."/>
            <person name="Schwenk D."/>
            <person name="Hadar Y."/>
            <person name="Yarden O."/>
            <person name="de Vries R.P."/>
            <person name="Wiebenga A."/>
            <person name="Stenlid J."/>
            <person name="Eastwood D."/>
            <person name="Grigoriev I.V."/>
            <person name="Berka R.M."/>
            <person name="Blanchette R.A."/>
            <person name="Kersten P."/>
            <person name="Martinez A.T."/>
            <person name="Vicuna R."/>
            <person name="Cullen D."/>
        </authorList>
    </citation>
    <scope>NUCLEOTIDE SEQUENCE [LARGE SCALE GENOMIC DNA]</scope>
    <source>
        <strain evidence="2 3">B</strain>
    </source>
</reference>
<feature type="region of interest" description="Disordered" evidence="1">
    <location>
        <begin position="578"/>
        <end position="599"/>
    </location>
</feature>
<feature type="region of interest" description="Disordered" evidence="1">
    <location>
        <begin position="1"/>
        <end position="102"/>
    </location>
</feature>
<dbReference type="Proteomes" id="UP000016930">
    <property type="component" value="Unassembled WGS sequence"/>
</dbReference>
<feature type="compositionally biased region" description="Acidic residues" evidence="1">
    <location>
        <begin position="1084"/>
        <end position="1094"/>
    </location>
</feature>
<feature type="compositionally biased region" description="Basic and acidic residues" evidence="1">
    <location>
        <begin position="17"/>
        <end position="35"/>
    </location>
</feature>
<feature type="compositionally biased region" description="Low complexity" evidence="1">
    <location>
        <begin position="823"/>
        <end position="840"/>
    </location>
</feature>
<feature type="region of interest" description="Disordered" evidence="1">
    <location>
        <begin position="1039"/>
        <end position="1149"/>
    </location>
</feature>
<protein>
    <submittedName>
        <fullName evidence="2">Uncharacterized protein</fullName>
    </submittedName>
</protein>
<keyword evidence="3" id="KW-1185">Reference proteome</keyword>
<evidence type="ECO:0000313" key="3">
    <source>
        <dbReference type="Proteomes" id="UP000016930"/>
    </source>
</evidence>
<feature type="compositionally biased region" description="Polar residues" evidence="1">
    <location>
        <begin position="1170"/>
        <end position="1181"/>
    </location>
</feature>
<dbReference type="STRING" id="914234.M2R7U2"/>
<dbReference type="EMBL" id="KB445802">
    <property type="protein sequence ID" value="EMD34766.1"/>
    <property type="molecule type" value="Genomic_DNA"/>
</dbReference>
<evidence type="ECO:0000256" key="1">
    <source>
        <dbReference type="SAM" id="MobiDB-lite"/>
    </source>
</evidence>
<feature type="region of interest" description="Disordered" evidence="1">
    <location>
        <begin position="1304"/>
        <end position="1334"/>
    </location>
</feature>
<feature type="region of interest" description="Disordered" evidence="1">
    <location>
        <begin position="278"/>
        <end position="355"/>
    </location>
</feature>
<feature type="compositionally biased region" description="Polar residues" evidence="1">
    <location>
        <begin position="1"/>
        <end position="14"/>
    </location>
</feature>
<feature type="region of interest" description="Disordered" evidence="1">
    <location>
        <begin position="1161"/>
        <end position="1285"/>
    </location>
</feature>
<name>M2R7U2_CERS8</name>
<feature type="compositionally biased region" description="Polar residues" evidence="1">
    <location>
        <begin position="1110"/>
        <end position="1142"/>
    </location>
</feature>
<feature type="region of interest" description="Disordered" evidence="1">
    <location>
        <begin position="424"/>
        <end position="467"/>
    </location>
</feature>
<feature type="region of interest" description="Disordered" evidence="1">
    <location>
        <begin position="518"/>
        <end position="543"/>
    </location>
</feature>
<feature type="compositionally biased region" description="Polar residues" evidence="1">
    <location>
        <begin position="841"/>
        <end position="857"/>
    </location>
</feature>
<proteinExistence type="predicted"/>
<feature type="compositionally biased region" description="Polar residues" evidence="1">
    <location>
        <begin position="435"/>
        <end position="464"/>
    </location>
</feature>
<feature type="compositionally biased region" description="Low complexity" evidence="1">
    <location>
        <begin position="1235"/>
        <end position="1252"/>
    </location>
</feature>